<sequence>MNTNYTNGEVKEDGKLIYPELSYILTGICFDTHNASGRFAREKQYCDLIEQKLKEKKISYIREFDIGNGNIVDFVVEDKVILEAKAKRLVEREDFYQLQRYLQFSGKRLGLLVNFRNRYLKPTRIIRIDTDARKKFN</sequence>
<evidence type="ECO:0000313" key="1">
    <source>
        <dbReference type="EMBL" id="OGZ70659.1"/>
    </source>
</evidence>
<reference evidence="1 2" key="1">
    <citation type="journal article" date="2016" name="Nat. Commun.">
        <title>Thousands of microbial genomes shed light on interconnected biogeochemical processes in an aquifer system.</title>
        <authorList>
            <person name="Anantharaman K."/>
            <person name="Brown C.T."/>
            <person name="Hug L.A."/>
            <person name="Sharon I."/>
            <person name="Castelle C.J."/>
            <person name="Probst A.J."/>
            <person name="Thomas B.C."/>
            <person name="Singh A."/>
            <person name="Wilkins M.J."/>
            <person name="Karaoz U."/>
            <person name="Brodie E.L."/>
            <person name="Williams K.H."/>
            <person name="Hubbard S.S."/>
            <person name="Banfield J.F."/>
        </authorList>
    </citation>
    <scope>NUCLEOTIDE SEQUENCE [LARGE SCALE GENOMIC DNA]</scope>
</reference>
<dbReference type="Proteomes" id="UP000179214">
    <property type="component" value="Unassembled WGS sequence"/>
</dbReference>
<dbReference type="EMBL" id="MHOV01000005">
    <property type="protein sequence ID" value="OGZ70659.1"/>
    <property type="molecule type" value="Genomic_DNA"/>
</dbReference>
<proteinExistence type="predicted"/>
<dbReference type="NCBIfam" id="TIGR04256">
    <property type="entry name" value="GxxExxY"/>
    <property type="match status" value="1"/>
</dbReference>
<name>A0A1G2I7G9_9BACT</name>
<organism evidence="1 2">
    <name type="scientific">Candidatus Staskawiczbacteria bacterium RIFCSPHIGHO2_12_FULL_38_11</name>
    <dbReference type="NCBI Taxonomy" id="1802209"/>
    <lineage>
        <taxon>Bacteria</taxon>
        <taxon>Candidatus Staskawicziibacteriota</taxon>
    </lineage>
</organism>
<evidence type="ECO:0008006" key="3">
    <source>
        <dbReference type="Google" id="ProtNLM"/>
    </source>
</evidence>
<evidence type="ECO:0000313" key="2">
    <source>
        <dbReference type="Proteomes" id="UP000179214"/>
    </source>
</evidence>
<dbReference type="Pfam" id="PF13366">
    <property type="entry name" value="PDDEXK_3"/>
    <property type="match status" value="1"/>
</dbReference>
<gene>
    <name evidence="1" type="ORF">A3F47_00165</name>
</gene>
<comment type="caution">
    <text evidence="1">The sequence shown here is derived from an EMBL/GenBank/DDBJ whole genome shotgun (WGS) entry which is preliminary data.</text>
</comment>
<accession>A0A1G2I7G9</accession>
<dbReference type="InterPro" id="IPR026350">
    <property type="entry name" value="GxxExxY"/>
</dbReference>
<dbReference type="AlphaFoldDB" id="A0A1G2I7G9"/>
<protein>
    <recommendedName>
        <fullName evidence="3">GxxExxY protein</fullName>
    </recommendedName>
</protein>